<dbReference type="EMBL" id="JXMU01000032">
    <property type="protein sequence ID" value="KPB00047.1"/>
    <property type="molecule type" value="Genomic_DNA"/>
</dbReference>
<keyword evidence="2" id="KW-1185">Reference proteome</keyword>
<organism evidence="1 2">
    <name type="scientific">Ahrensia marina</name>
    <dbReference type="NCBI Taxonomy" id="1514904"/>
    <lineage>
        <taxon>Bacteria</taxon>
        <taxon>Pseudomonadati</taxon>
        <taxon>Pseudomonadota</taxon>
        <taxon>Alphaproteobacteria</taxon>
        <taxon>Hyphomicrobiales</taxon>
        <taxon>Ahrensiaceae</taxon>
        <taxon>Ahrensia</taxon>
    </lineage>
</organism>
<protein>
    <submittedName>
        <fullName evidence="1">Uncharacterized protein</fullName>
    </submittedName>
</protein>
<evidence type="ECO:0000313" key="1">
    <source>
        <dbReference type="EMBL" id="KPB00047.1"/>
    </source>
</evidence>
<dbReference type="PATRIC" id="fig|1514904.3.peg.2579"/>
<evidence type="ECO:0000313" key="2">
    <source>
        <dbReference type="Proteomes" id="UP000038011"/>
    </source>
</evidence>
<comment type="caution">
    <text evidence="1">The sequence shown here is derived from an EMBL/GenBank/DDBJ whole genome shotgun (WGS) entry which is preliminary data.</text>
</comment>
<reference evidence="1 2" key="1">
    <citation type="submission" date="2015-01" db="EMBL/GenBank/DDBJ databases">
        <title>Ahrensia donghaiensis sp. nov., a novel dimethylsulphoniopropionate-cleavage bacterium isolated from seawater and emended descriptions of the genus Ahrensia and Ahrensia kielensis.</title>
        <authorList>
            <person name="Liu J."/>
        </authorList>
    </citation>
    <scope>NUCLEOTIDE SEQUENCE [LARGE SCALE GENOMIC DNA]</scope>
    <source>
        <strain evidence="1 2">LZD062</strain>
    </source>
</reference>
<proteinExistence type="predicted"/>
<accession>A0A0M9GKP4</accession>
<dbReference type="AlphaFoldDB" id="A0A0M9GKP4"/>
<dbReference type="Proteomes" id="UP000038011">
    <property type="component" value="Unassembled WGS sequence"/>
</dbReference>
<sequence length="130" mass="15424">MTQIPDYVRGYRDAFKDVITLIHMRADEMTQPSAKRMVNAVAFQLGEDSKILERREMFQRLRTYIKETGVLPPHLPEQIIQDFDYVEKAIADDRAVRKRILEGLRIERISNTRARFVFEDKKQEPRLNDD</sequence>
<dbReference type="RefSeq" id="WP_054000361.1">
    <property type="nucleotide sequence ID" value="NZ_JXMU01000032.1"/>
</dbReference>
<gene>
    <name evidence="1" type="ORF">SU32_15860</name>
</gene>
<name>A0A0M9GKP4_9HYPH</name>